<dbReference type="KEGG" id="caj:CIG1485E_0484"/>
<dbReference type="InterPro" id="IPR032726">
    <property type="entry name" value="ThiS-like_dom"/>
</dbReference>
<dbReference type="NCBIfam" id="TIGR02354">
    <property type="entry name" value="thiF_fam2"/>
    <property type="match status" value="1"/>
</dbReference>
<organism evidence="3 4">
    <name type="scientific">Campylobacter iguaniorum</name>
    <dbReference type="NCBI Taxonomy" id="1244531"/>
    <lineage>
        <taxon>Bacteria</taxon>
        <taxon>Pseudomonadati</taxon>
        <taxon>Campylobacterota</taxon>
        <taxon>Epsilonproteobacteria</taxon>
        <taxon>Campylobacterales</taxon>
        <taxon>Campylobacteraceae</taxon>
        <taxon>Campylobacter</taxon>
    </lineage>
</organism>
<dbReference type="InterPro" id="IPR012729">
    <property type="entry name" value="ThiF_fam2"/>
</dbReference>
<dbReference type="PATRIC" id="fig|1244531.5.peg.495"/>
<dbReference type="HOGENOM" id="CLU_013325_10_4_7"/>
<keyword evidence="3" id="KW-0808">Transferase</keyword>
<proteinExistence type="predicted"/>
<dbReference type="Gene3D" id="3.40.50.720">
    <property type="entry name" value="NAD(P)-binding Rossmann-like Domain"/>
    <property type="match status" value="1"/>
</dbReference>
<accession>A0A076FEV9</accession>
<dbReference type="GO" id="GO:0008641">
    <property type="term" value="F:ubiquitin-like modifier activating enzyme activity"/>
    <property type="evidence" value="ECO:0007669"/>
    <property type="project" value="InterPro"/>
</dbReference>
<reference evidence="4" key="1">
    <citation type="journal article" date="2014" name="Genome Announc.">
        <title>Complete Genome Sequence of Campylobacter iguaniorum Strain 1485ET, Isolated from a Bearded Dragon (Pogona vitticeps).</title>
        <authorList>
            <person name="Gilbert M.J."/>
            <person name="Miller W.G."/>
            <person name="Yee E."/>
            <person name="Kik M."/>
            <person name="Wagenaar J.A."/>
            <person name="Duim B."/>
        </authorList>
    </citation>
    <scope>NUCLEOTIDE SEQUENCE [LARGE SCALE GENOMIC DNA]</scope>
    <source>
        <strain evidence="4">1485E</strain>
    </source>
</reference>
<evidence type="ECO:0000259" key="2">
    <source>
        <dbReference type="Pfam" id="PF14453"/>
    </source>
</evidence>
<dbReference type="InterPro" id="IPR045886">
    <property type="entry name" value="ThiF/MoeB/HesA"/>
</dbReference>
<dbReference type="EMBL" id="CP009043">
    <property type="protein sequence ID" value="AII14349.1"/>
    <property type="molecule type" value="Genomic_DNA"/>
</dbReference>
<evidence type="ECO:0000313" key="3">
    <source>
        <dbReference type="EMBL" id="AII14349.1"/>
    </source>
</evidence>
<keyword evidence="4" id="KW-1185">Reference proteome</keyword>
<dbReference type="GO" id="GO:0061504">
    <property type="term" value="P:cyclic threonylcarbamoyladenosine biosynthetic process"/>
    <property type="evidence" value="ECO:0007669"/>
    <property type="project" value="TreeGrafter"/>
</dbReference>
<dbReference type="NCBIfam" id="NF006395">
    <property type="entry name" value="PRK08644.1"/>
    <property type="match status" value="1"/>
</dbReference>
<evidence type="ECO:0000313" key="4">
    <source>
        <dbReference type="Proteomes" id="UP000028486"/>
    </source>
</evidence>
<dbReference type="GO" id="GO:0061503">
    <property type="term" value="F:tRNA threonylcarbamoyladenosine dehydratase"/>
    <property type="evidence" value="ECO:0007669"/>
    <property type="project" value="TreeGrafter"/>
</dbReference>
<feature type="domain" description="THIF-type NAD/FAD binding fold" evidence="1">
    <location>
        <begin position="76"/>
        <end position="260"/>
    </location>
</feature>
<protein>
    <submittedName>
        <fullName evidence="3">ThiS adenylyltransferase</fullName>
        <ecNumber evidence="3">2.7.7.73</ecNumber>
    </submittedName>
</protein>
<dbReference type="GO" id="GO:0016779">
    <property type="term" value="F:nucleotidyltransferase activity"/>
    <property type="evidence" value="ECO:0007669"/>
    <property type="project" value="UniProtKB-KW"/>
</dbReference>
<dbReference type="InterPro" id="IPR000594">
    <property type="entry name" value="ThiF_NAD_FAD-bd"/>
</dbReference>
<dbReference type="RefSeq" id="WP_038453336.1">
    <property type="nucleotide sequence ID" value="NZ_CP009043.1"/>
</dbReference>
<dbReference type="SUPFAM" id="SSF69572">
    <property type="entry name" value="Activating enzymes of the ubiquitin-like proteins"/>
    <property type="match status" value="1"/>
</dbReference>
<dbReference type="eggNOG" id="COG0476">
    <property type="taxonomic scope" value="Bacteria"/>
</dbReference>
<feature type="domain" description="ThiS-like ubiquitin" evidence="2">
    <location>
        <begin position="3"/>
        <end position="57"/>
    </location>
</feature>
<dbReference type="PANTHER" id="PTHR43267:SF3">
    <property type="entry name" value="THIF PROTEIN"/>
    <property type="match status" value="1"/>
</dbReference>
<evidence type="ECO:0000259" key="1">
    <source>
        <dbReference type="Pfam" id="PF00899"/>
    </source>
</evidence>
<dbReference type="AlphaFoldDB" id="A0A076FEV9"/>
<dbReference type="STRING" id="1244531.CIG2463D_0485"/>
<dbReference type="PANTHER" id="PTHR43267">
    <property type="entry name" value="TRNA THREONYLCARBAMOYLADENOSINE DEHYDRATASE"/>
    <property type="match status" value="1"/>
</dbReference>
<dbReference type="OrthoDB" id="9804286at2"/>
<sequence>MKNIIVNSKPYQTGANDMQSLKAELNISDELVIYKGFSVSENLSLNDGDSIVFIKKGEMPPLECLKEMIAARNSPEVNTALNSAKVGVAGLGGLGSNVAIALARVGVSYLKLVDFDTVDPSNLNRQQYFIKDIGKFKTEALSDTLKLINPFVKVEFETVRLDETNVNLVFENCDIVAECFDNPQSKAMIINNLNKTIVAASGMAGYGRSDEIKTIKMAKNLYVCGDLKSAAMIGNGLMAPRVGICAMHQANKILEILIDKVKENG</sequence>
<gene>
    <name evidence="3" type="primary">thiF</name>
    <name evidence="3" type="ORF">CIG1485E_0484</name>
</gene>
<name>A0A076FEV9_9BACT</name>
<keyword evidence="3" id="KW-0548">Nucleotidyltransferase</keyword>
<dbReference type="Proteomes" id="UP000028486">
    <property type="component" value="Chromosome"/>
</dbReference>
<dbReference type="Pfam" id="PF14453">
    <property type="entry name" value="ThiS-like"/>
    <property type="match status" value="1"/>
</dbReference>
<dbReference type="EC" id="2.7.7.73" evidence="3"/>
<dbReference type="Pfam" id="PF00899">
    <property type="entry name" value="ThiF"/>
    <property type="match status" value="1"/>
</dbReference>
<dbReference type="InterPro" id="IPR035985">
    <property type="entry name" value="Ubiquitin-activating_enz"/>
</dbReference>